<evidence type="ECO:0000313" key="1">
    <source>
        <dbReference type="EMBL" id="MCG7979282.1"/>
    </source>
</evidence>
<gene>
    <name evidence="1" type="ORF">JAY77_14200</name>
</gene>
<reference evidence="1" key="1">
    <citation type="journal article" date="2021" name="Proc. Natl. Acad. Sci. U.S.A.">
        <title>Global biogeography of chemosynthetic symbionts reveals both localized and globally distributed symbiont groups. .</title>
        <authorList>
            <person name="Osvatic J.T."/>
            <person name="Wilkins L.G.E."/>
            <person name="Leibrecht L."/>
            <person name="Leray M."/>
            <person name="Zauner S."/>
            <person name="Polzin J."/>
            <person name="Camacho Y."/>
            <person name="Gros O."/>
            <person name="van Gils J.A."/>
            <person name="Eisen J.A."/>
            <person name="Petersen J.M."/>
            <person name="Yuen B."/>
        </authorList>
    </citation>
    <scope>NUCLEOTIDE SEQUENCE</scope>
    <source>
        <strain evidence="1">MAGclacostrist055</strain>
    </source>
</reference>
<proteinExistence type="predicted"/>
<dbReference type="Proteomes" id="UP000886674">
    <property type="component" value="Unassembled WGS sequence"/>
</dbReference>
<sequence length="354" mass="40471">MRTVIILILLAGLLAGCTSPKFNKELVCEVEGDWGQALQFITYKTYTFPDMGRFGGGKHLTAGVYFNGGLFFWRSKWLMDEYAFGPWGFEQQVAKQGCTQSTISDNVVVWLPYASQSGPNMSEIVVSEGLWSRFHRYEIPSREGPPYLSDGVGKLLNLLNWRPAGARVENGVLRIREETPLSDVFFDERGFMTREFGIYVDWEDRPCEGCDSVLWRTVESMDLGKSWKVVDWGAIDDARLPPEAELPLKGGEYYYDVEVEKVLPLPPGAKLSLGYKHRYLHYFGNDPTTFITTTKCPEKGQPVSREKGTLICSDPRSIDRYFVGREGYKPEWTAFDFPKDKIDRLKRKMRIDIN</sequence>
<evidence type="ECO:0000313" key="2">
    <source>
        <dbReference type="Proteomes" id="UP000886674"/>
    </source>
</evidence>
<comment type="caution">
    <text evidence="1">The sequence shown here is derived from an EMBL/GenBank/DDBJ whole genome shotgun (WGS) entry which is preliminary data.</text>
</comment>
<dbReference type="AlphaFoldDB" id="A0A9E4U0L6"/>
<protein>
    <submittedName>
        <fullName evidence="1">Uncharacterized protein</fullName>
    </submittedName>
</protein>
<organism evidence="1 2">
    <name type="scientific">Candidatus Thiodiazotropha taylori</name>
    <dbReference type="NCBI Taxonomy" id="2792791"/>
    <lineage>
        <taxon>Bacteria</taxon>
        <taxon>Pseudomonadati</taxon>
        <taxon>Pseudomonadota</taxon>
        <taxon>Gammaproteobacteria</taxon>
        <taxon>Chromatiales</taxon>
        <taxon>Sedimenticolaceae</taxon>
        <taxon>Candidatus Thiodiazotropha</taxon>
    </lineage>
</organism>
<accession>A0A9E4U0L6</accession>
<dbReference type="EMBL" id="JAEPCR010000060">
    <property type="protein sequence ID" value="MCG7979282.1"/>
    <property type="molecule type" value="Genomic_DNA"/>
</dbReference>
<dbReference type="PROSITE" id="PS51257">
    <property type="entry name" value="PROKAR_LIPOPROTEIN"/>
    <property type="match status" value="1"/>
</dbReference>
<name>A0A9E4U0L6_9GAMM</name>